<sequence length="302" mass="33539">MPDSDAAFAAESGLPRILGLLTTFFFVSVIVVGLRMYTRIRILRTASSDDVLIGLAALAGWIMVLIQSKYGLGRHQSTISADDLKIYNKLFFCLNVVSIAIGTMFLKVSIALNLHRLCKNQWYKWSLRVLIVIVILYEFVGFLFFFLDCKPLAGYWDTTLDAKCAETSTLIAFGLVNTSFSIVTDVALAVLPIPIIWALNMKLKLRLYLIAVLSLGYLAVAMDIVKTYYQETFSLDVDETYTDNLILFGLLEEYFGMIAASVPMLRPLVGKAIGLSSADYYTYGRNTGDTSSMSARQAARVA</sequence>
<comment type="subcellular location">
    <subcellularLocation>
        <location evidence="1">Membrane</location>
        <topology evidence="1">Multi-pass membrane protein</topology>
    </subcellularLocation>
</comment>
<dbReference type="GO" id="GO:0016020">
    <property type="term" value="C:membrane"/>
    <property type="evidence" value="ECO:0007669"/>
    <property type="project" value="UniProtKB-SubCell"/>
</dbReference>
<gene>
    <name evidence="8" type="ORF">CMQ_3321</name>
</gene>
<dbReference type="PANTHER" id="PTHR33048:SF167">
    <property type="entry name" value="INTEGRAL MEMBRANE PROTEIN"/>
    <property type="match status" value="1"/>
</dbReference>
<feature type="transmembrane region" description="Helical" evidence="6">
    <location>
        <begin position="49"/>
        <end position="66"/>
    </location>
</feature>
<dbReference type="Pfam" id="PF20684">
    <property type="entry name" value="Fung_rhodopsin"/>
    <property type="match status" value="1"/>
</dbReference>
<dbReference type="InterPro" id="IPR049326">
    <property type="entry name" value="Rhodopsin_dom_fungi"/>
</dbReference>
<dbReference type="RefSeq" id="XP_014174734.1">
    <property type="nucleotide sequence ID" value="XM_014319259.1"/>
</dbReference>
<feature type="transmembrane region" description="Helical" evidence="6">
    <location>
        <begin position="205"/>
        <end position="225"/>
    </location>
</feature>
<evidence type="ECO:0000256" key="2">
    <source>
        <dbReference type="ARBA" id="ARBA00022692"/>
    </source>
</evidence>
<evidence type="ECO:0000256" key="5">
    <source>
        <dbReference type="ARBA" id="ARBA00038359"/>
    </source>
</evidence>
<feature type="transmembrane region" description="Helical" evidence="6">
    <location>
        <begin position="245"/>
        <end position="265"/>
    </location>
</feature>
<accession>F0X897</accession>
<dbReference type="eggNOG" id="ENOG502SNI4">
    <property type="taxonomic scope" value="Eukaryota"/>
</dbReference>
<keyword evidence="9" id="KW-1185">Reference proteome</keyword>
<reference evidence="8 9" key="1">
    <citation type="journal article" date="2011" name="Proc. Natl. Acad. Sci. U.S.A.">
        <title>Genome and transcriptome analyses of the mountain pine beetle-fungal symbiont Grosmannia clavigera, a lodgepole pine pathogen.</title>
        <authorList>
            <person name="DiGuistini S."/>
            <person name="Wang Y."/>
            <person name="Liao N.Y."/>
            <person name="Taylor G."/>
            <person name="Tanguay P."/>
            <person name="Feau N."/>
            <person name="Henrissat B."/>
            <person name="Chan S.K."/>
            <person name="Hesse-Orce U."/>
            <person name="Alamouti S.M."/>
            <person name="Tsui C.K.M."/>
            <person name="Docking R.T."/>
            <person name="Levasseur A."/>
            <person name="Haridas S."/>
            <person name="Robertson G."/>
            <person name="Birol I."/>
            <person name="Holt R.A."/>
            <person name="Marra M.A."/>
            <person name="Hamelin R.C."/>
            <person name="Hirst M."/>
            <person name="Jones S.J.M."/>
            <person name="Bohlmann J."/>
            <person name="Breuil C."/>
        </authorList>
    </citation>
    <scope>NUCLEOTIDE SEQUENCE [LARGE SCALE GENOMIC DNA]</scope>
    <source>
        <strain evidence="9">kw1407 / UAMH 11150</strain>
    </source>
</reference>
<evidence type="ECO:0000313" key="8">
    <source>
        <dbReference type="EMBL" id="EFX05252.1"/>
    </source>
</evidence>
<dbReference type="OrthoDB" id="5022096at2759"/>
<dbReference type="GeneID" id="25976409"/>
<feature type="domain" description="Rhodopsin" evidence="7">
    <location>
        <begin position="34"/>
        <end position="269"/>
    </location>
</feature>
<feature type="transmembrane region" description="Helical" evidence="6">
    <location>
        <begin position="17"/>
        <end position="37"/>
    </location>
</feature>
<keyword evidence="3 6" id="KW-1133">Transmembrane helix</keyword>
<evidence type="ECO:0000256" key="4">
    <source>
        <dbReference type="ARBA" id="ARBA00023136"/>
    </source>
</evidence>
<dbReference type="InterPro" id="IPR052337">
    <property type="entry name" value="SAT4-like"/>
</dbReference>
<dbReference type="STRING" id="655863.F0X897"/>
<evidence type="ECO:0000259" key="7">
    <source>
        <dbReference type="Pfam" id="PF20684"/>
    </source>
</evidence>
<evidence type="ECO:0000313" key="9">
    <source>
        <dbReference type="Proteomes" id="UP000007796"/>
    </source>
</evidence>
<dbReference type="InParanoid" id="F0X897"/>
<dbReference type="PANTHER" id="PTHR33048">
    <property type="entry name" value="PTH11-LIKE INTEGRAL MEMBRANE PROTEIN (AFU_ORTHOLOGUE AFUA_5G11245)"/>
    <property type="match status" value="1"/>
</dbReference>
<organism evidence="9">
    <name type="scientific">Grosmannia clavigera (strain kw1407 / UAMH 11150)</name>
    <name type="common">Blue stain fungus</name>
    <name type="synonym">Graphiocladiella clavigera</name>
    <dbReference type="NCBI Taxonomy" id="655863"/>
    <lineage>
        <taxon>Eukaryota</taxon>
        <taxon>Fungi</taxon>
        <taxon>Dikarya</taxon>
        <taxon>Ascomycota</taxon>
        <taxon>Pezizomycotina</taxon>
        <taxon>Sordariomycetes</taxon>
        <taxon>Sordariomycetidae</taxon>
        <taxon>Ophiostomatales</taxon>
        <taxon>Ophiostomataceae</taxon>
        <taxon>Leptographium</taxon>
    </lineage>
</organism>
<feature type="transmembrane region" description="Helical" evidence="6">
    <location>
        <begin position="167"/>
        <end position="193"/>
    </location>
</feature>
<evidence type="ECO:0000256" key="6">
    <source>
        <dbReference type="SAM" id="Phobius"/>
    </source>
</evidence>
<dbReference type="AlphaFoldDB" id="F0X897"/>
<proteinExistence type="inferred from homology"/>
<feature type="transmembrane region" description="Helical" evidence="6">
    <location>
        <begin position="127"/>
        <end position="147"/>
    </location>
</feature>
<dbReference type="Proteomes" id="UP000007796">
    <property type="component" value="Unassembled WGS sequence"/>
</dbReference>
<dbReference type="HOGENOM" id="CLU_028200_3_0_1"/>
<dbReference type="EMBL" id="GL629735">
    <property type="protein sequence ID" value="EFX05252.1"/>
    <property type="molecule type" value="Genomic_DNA"/>
</dbReference>
<comment type="similarity">
    <text evidence="5">Belongs to the SAT4 family.</text>
</comment>
<name>F0X897_GROCL</name>
<protein>
    <submittedName>
        <fullName evidence="8">Integral membrane protein</fullName>
    </submittedName>
</protein>
<keyword evidence="4 6" id="KW-0472">Membrane</keyword>
<evidence type="ECO:0000256" key="1">
    <source>
        <dbReference type="ARBA" id="ARBA00004141"/>
    </source>
</evidence>
<evidence type="ECO:0000256" key="3">
    <source>
        <dbReference type="ARBA" id="ARBA00022989"/>
    </source>
</evidence>
<keyword evidence="2 6" id="KW-0812">Transmembrane</keyword>
<feature type="transmembrane region" description="Helical" evidence="6">
    <location>
        <begin position="86"/>
        <end position="106"/>
    </location>
</feature>